<dbReference type="SUPFAM" id="SSF51101">
    <property type="entry name" value="Mannose-binding lectins"/>
    <property type="match status" value="3"/>
</dbReference>
<dbReference type="Pfam" id="PF01419">
    <property type="entry name" value="Jacalin"/>
    <property type="match status" value="3"/>
</dbReference>
<dbReference type="GO" id="GO:0030246">
    <property type="term" value="F:carbohydrate binding"/>
    <property type="evidence" value="ECO:0007669"/>
    <property type="project" value="UniProtKB-KW"/>
</dbReference>
<dbReference type="STRING" id="29655.A0A0K9NL90"/>
<dbReference type="InterPro" id="IPR001229">
    <property type="entry name" value="Jacalin-like_lectin_dom"/>
</dbReference>
<dbReference type="EMBL" id="LFYR01002125">
    <property type="protein sequence ID" value="KMZ56847.1"/>
    <property type="molecule type" value="Genomic_DNA"/>
</dbReference>
<protein>
    <recommendedName>
        <fullName evidence="3">Jacalin-type lectin domain-containing protein</fullName>
    </recommendedName>
</protein>
<dbReference type="CDD" id="cd09612">
    <property type="entry name" value="Jacalin"/>
    <property type="match status" value="2"/>
</dbReference>
<proteinExistence type="predicted"/>
<reference evidence="5" key="1">
    <citation type="journal article" date="2016" name="Nature">
        <title>The genome of the seagrass Zostera marina reveals angiosperm adaptation to the sea.</title>
        <authorList>
            <person name="Olsen J.L."/>
            <person name="Rouze P."/>
            <person name="Verhelst B."/>
            <person name="Lin Y.-C."/>
            <person name="Bayer T."/>
            <person name="Collen J."/>
            <person name="Dattolo E."/>
            <person name="De Paoli E."/>
            <person name="Dittami S."/>
            <person name="Maumus F."/>
            <person name="Michel G."/>
            <person name="Kersting A."/>
            <person name="Lauritano C."/>
            <person name="Lohaus R."/>
            <person name="Toepel M."/>
            <person name="Tonon T."/>
            <person name="Vanneste K."/>
            <person name="Amirebrahimi M."/>
            <person name="Brakel J."/>
            <person name="Bostroem C."/>
            <person name="Chovatia M."/>
            <person name="Grimwood J."/>
            <person name="Jenkins J.W."/>
            <person name="Jueterbock A."/>
            <person name="Mraz A."/>
            <person name="Stam W.T."/>
            <person name="Tice H."/>
            <person name="Bornberg-Bauer E."/>
            <person name="Green P.J."/>
            <person name="Pearson G.A."/>
            <person name="Procaccini G."/>
            <person name="Duarte C.M."/>
            <person name="Schmutz J."/>
            <person name="Reusch T.B.H."/>
            <person name="Van de Peer Y."/>
        </authorList>
    </citation>
    <scope>NUCLEOTIDE SEQUENCE [LARGE SCALE GENOMIC DNA]</scope>
    <source>
        <strain evidence="5">cv. Finnish</strain>
    </source>
</reference>
<dbReference type="PANTHER" id="PTHR47293">
    <property type="entry name" value="JACALIN-RELATED LECTIN 3"/>
    <property type="match status" value="1"/>
</dbReference>
<evidence type="ECO:0000256" key="2">
    <source>
        <dbReference type="SAM" id="Phobius"/>
    </source>
</evidence>
<dbReference type="PROSITE" id="PS51752">
    <property type="entry name" value="JACALIN_LECTIN"/>
    <property type="match status" value="3"/>
</dbReference>
<feature type="transmembrane region" description="Helical" evidence="2">
    <location>
        <begin position="6"/>
        <end position="26"/>
    </location>
</feature>
<comment type="caution">
    <text evidence="4">The sequence shown here is derived from an EMBL/GenBank/DDBJ whole genome shotgun (WGS) entry which is preliminary data.</text>
</comment>
<keyword evidence="2" id="KW-0472">Membrane</keyword>
<feature type="domain" description="Jacalin-type lectin" evidence="3">
    <location>
        <begin position="58"/>
        <end position="202"/>
    </location>
</feature>
<feature type="domain" description="Jacalin-type lectin" evidence="3">
    <location>
        <begin position="403"/>
        <end position="547"/>
    </location>
</feature>
<gene>
    <name evidence="4" type="ORF">ZOSMA_90G00170</name>
</gene>
<dbReference type="Gene3D" id="2.100.10.30">
    <property type="entry name" value="Jacalin-like lectin domain"/>
    <property type="match status" value="3"/>
</dbReference>
<keyword evidence="2" id="KW-1133">Transmembrane helix</keyword>
<evidence type="ECO:0000256" key="1">
    <source>
        <dbReference type="ARBA" id="ARBA00022734"/>
    </source>
</evidence>
<feature type="domain" description="Jacalin-type lectin" evidence="3">
    <location>
        <begin position="227"/>
        <end position="374"/>
    </location>
</feature>
<keyword evidence="5" id="KW-1185">Reference proteome</keyword>
<evidence type="ECO:0000259" key="3">
    <source>
        <dbReference type="PROSITE" id="PS51752"/>
    </source>
</evidence>
<dbReference type="InterPro" id="IPR033734">
    <property type="entry name" value="Jacalin-like_lectin_dom_plant"/>
</dbReference>
<sequence length="551" mass="62225">MGGRFITVIGAVTGAAFSTLIAVYFHKYYKPKKYYKKIITDESHPISLKKQIDNTTKTLYMGPWGYSGDETSFNHNGYDGIKKIIIYYEKMINTIQIQYTKNGQDIWTPAVGRGLGSRTEIVLEDGEYITEVKGYHGPQPFLSINSLTFTTNMKNKFGPYGIDDKIPLEKKIPFQAKGGKVVGFHGKQFQNVLSAIGFYVETMEKLPKQTELMTSNGNDKADSVTKVKYMGPWGYQGEGMIFNHNGYSGIKKIIIYYGTMIDSVVVQYTKNGQLVWTDKIGKKSSSDNHKEIVLEDSEHLVEVEGYCFRKTSNTIHSITFFTNLNRKFGPYGINNDIPSKFKTPFHVKGGKIVGFHWRTNLDDILYAVGFYVESVETSSTQIELVDSEAKEKMISKVGNTMEVIYVGPWGYLDEGKVFDHSGYNGIKKIIIYYGMMINSIQVQYIKDGKLTWTDEVSRNGIRKEIVLEDGEHLTEVRGYYGRLFGMGSISHLTFFSNLDNVFGPYGNDGEIPLEESRPFHVKGEKIVGFHGKAGAQFLSAIGFYMALHPNE</sequence>
<dbReference type="PANTHER" id="PTHR47293:SF15">
    <property type="entry name" value="JACALIN-RELATED LECTIN 19"/>
    <property type="match status" value="1"/>
</dbReference>
<dbReference type="Proteomes" id="UP000036987">
    <property type="component" value="Unassembled WGS sequence"/>
</dbReference>
<dbReference type="OrthoDB" id="630385at2759"/>
<dbReference type="OMA" id="KQIYLTR"/>
<organism evidence="4 5">
    <name type="scientific">Zostera marina</name>
    <name type="common">Eelgrass</name>
    <dbReference type="NCBI Taxonomy" id="29655"/>
    <lineage>
        <taxon>Eukaryota</taxon>
        <taxon>Viridiplantae</taxon>
        <taxon>Streptophyta</taxon>
        <taxon>Embryophyta</taxon>
        <taxon>Tracheophyta</taxon>
        <taxon>Spermatophyta</taxon>
        <taxon>Magnoliopsida</taxon>
        <taxon>Liliopsida</taxon>
        <taxon>Zosteraceae</taxon>
        <taxon>Zostera</taxon>
    </lineage>
</organism>
<keyword evidence="2" id="KW-0812">Transmembrane</keyword>
<dbReference type="InterPro" id="IPR036404">
    <property type="entry name" value="Jacalin-like_lectin_dom_sf"/>
</dbReference>
<dbReference type="AlphaFoldDB" id="A0A0K9NL90"/>
<name>A0A0K9NL90_ZOSMR</name>
<accession>A0A0K9NL90</accession>
<dbReference type="SMART" id="SM00915">
    <property type="entry name" value="Jacalin"/>
    <property type="match status" value="3"/>
</dbReference>
<keyword evidence="1" id="KW-0430">Lectin</keyword>
<evidence type="ECO:0000313" key="4">
    <source>
        <dbReference type="EMBL" id="KMZ56847.1"/>
    </source>
</evidence>
<evidence type="ECO:0000313" key="5">
    <source>
        <dbReference type="Proteomes" id="UP000036987"/>
    </source>
</evidence>